<reference evidence="2 3" key="1">
    <citation type="journal article" date="2022" name="G3 (Bethesda)">
        <title>Whole-genome sequence and methylome profiling of the almond [Prunus dulcis (Mill.) D.A. Webb] cultivar 'Nonpareil'.</title>
        <authorList>
            <person name="D'Amico-Willman K.M."/>
            <person name="Ouma W.Z."/>
            <person name="Meulia T."/>
            <person name="Sideli G.M."/>
            <person name="Gradziel T.M."/>
            <person name="Fresnedo-Ramirez J."/>
        </authorList>
    </citation>
    <scope>NUCLEOTIDE SEQUENCE [LARGE SCALE GENOMIC DNA]</scope>
    <source>
        <strain evidence="2">Clone GOH B32 T37-40</strain>
    </source>
</reference>
<keyword evidence="3" id="KW-1185">Reference proteome</keyword>
<feature type="compositionally biased region" description="Polar residues" evidence="1">
    <location>
        <begin position="101"/>
        <end position="113"/>
    </location>
</feature>
<sequence length="349" mass="39391">MNKSSSKEVSSTKKTQVGGAPSLSTRAKHLVSMDNKKIGGMRTVQDILLKFPTNKLKNCNMPYKEVCSRISSPCEKQRAANILPRNMSCQHQSKDEDLTRRTTPPFNNRNPSTEPRAIMNGDDFVSLTPLEARMAVAKKIRERRVFRKRERLVQRLTSPTLQKMHKQKEAAVTLLQKGVVFIVEAIQNSSTVAPSSTQLNEFEKENVDLTGKLLAEQIRHETRIYEIKESMSVLESSLTKKYSELYSCTANLHGGKEAYFRLECKNADISQSYEKLLAKFDAYHKAIERSKSVAVVEAYKLGYLDCKSSAVPCHSIEDEDVELFCPNMPPTQGVHINVVDIEAIEEDCN</sequence>
<evidence type="ECO:0000313" key="3">
    <source>
        <dbReference type="Proteomes" id="UP001054821"/>
    </source>
</evidence>
<proteinExistence type="predicted"/>
<feature type="compositionally biased region" description="Low complexity" evidence="1">
    <location>
        <begin position="1"/>
        <end position="15"/>
    </location>
</feature>
<dbReference type="AlphaFoldDB" id="A0AAD4VEH2"/>
<feature type="region of interest" description="Disordered" evidence="1">
    <location>
        <begin position="1"/>
        <end position="28"/>
    </location>
</feature>
<evidence type="ECO:0000256" key="1">
    <source>
        <dbReference type="SAM" id="MobiDB-lite"/>
    </source>
</evidence>
<evidence type="ECO:0000313" key="2">
    <source>
        <dbReference type="EMBL" id="KAI5323555.1"/>
    </source>
</evidence>
<accession>A0AAD4VEH2</accession>
<feature type="region of interest" description="Disordered" evidence="1">
    <location>
        <begin position="88"/>
        <end position="120"/>
    </location>
</feature>
<dbReference type="Proteomes" id="UP001054821">
    <property type="component" value="Chromosome 6"/>
</dbReference>
<name>A0AAD4VEH2_PRUDU</name>
<comment type="caution">
    <text evidence="2">The sequence shown here is derived from an EMBL/GenBank/DDBJ whole genome shotgun (WGS) entry which is preliminary data.</text>
</comment>
<organism evidence="2 3">
    <name type="scientific">Prunus dulcis</name>
    <name type="common">Almond</name>
    <name type="synonym">Amygdalus dulcis</name>
    <dbReference type="NCBI Taxonomy" id="3755"/>
    <lineage>
        <taxon>Eukaryota</taxon>
        <taxon>Viridiplantae</taxon>
        <taxon>Streptophyta</taxon>
        <taxon>Embryophyta</taxon>
        <taxon>Tracheophyta</taxon>
        <taxon>Spermatophyta</taxon>
        <taxon>Magnoliopsida</taxon>
        <taxon>eudicotyledons</taxon>
        <taxon>Gunneridae</taxon>
        <taxon>Pentapetalae</taxon>
        <taxon>rosids</taxon>
        <taxon>fabids</taxon>
        <taxon>Rosales</taxon>
        <taxon>Rosaceae</taxon>
        <taxon>Amygdaloideae</taxon>
        <taxon>Amygdaleae</taxon>
        <taxon>Prunus</taxon>
    </lineage>
</organism>
<gene>
    <name evidence="2" type="ORF">L3X38_032627</name>
</gene>
<dbReference type="EMBL" id="JAJFAZ020000006">
    <property type="protein sequence ID" value="KAI5323555.1"/>
    <property type="molecule type" value="Genomic_DNA"/>
</dbReference>
<protein>
    <submittedName>
        <fullName evidence="2">Uncharacterized protein</fullName>
    </submittedName>
</protein>